<keyword evidence="2" id="KW-1185">Reference proteome</keyword>
<comment type="caution">
    <text evidence="1">The sequence shown here is derived from an EMBL/GenBank/DDBJ whole genome shotgun (WGS) entry which is preliminary data.</text>
</comment>
<proteinExistence type="predicted"/>
<evidence type="ECO:0000313" key="2">
    <source>
        <dbReference type="Proteomes" id="UP001231124"/>
    </source>
</evidence>
<name>A0ABU0HVY8_9HYPH</name>
<protein>
    <submittedName>
        <fullName evidence="1">Uncharacterized protein</fullName>
    </submittedName>
</protein>
<dbReference type="EMBL" id="JAUSVP010000002">
    <property type="protein sequence ID" value="MDQ0446497.1"/>
    <property type="molecule type" value="Genomic_DNA"/>
</dbReference>
<sequence>MRACPLLRRAVLVSLLAASGGCVRQEPPRLAAATLVPEPETTAATVPAPDAPAVRGHWRLRYTRL</sequence>
<gene>
    <name evidence="1" type="ORF">QO012_000986</name>
</gene>
<organism evidence="1 2">
    <name type="scientific">Methylobacterium aerolatum</name>
    <dbReference type="NCBI Taxonomy" id="418708"/>
    <lineage>
        <taxon>Bacteria</taxon>
        <taxon>Pseudomonadati</taxon>
        <taxon>Pseudomonadota</taxon>
        <taxon>Alphaproteobacteria</taxon>
        <taxon>Hyphomicrobiales</taxon>
        <taxon>Methylobacteriaceae</taxon>
        <taxon>Methylobacterium</taxon>
    </lineage>
</organism>
<accession>A0ABU0HVY8</accession>
<dbReference type="RefSeq" id="WP_238201159.1">
    <property type="nucleotide sequence ID" value="NZ_BPQE01000002.1"/>
</dbReference>
<reference evidence="1 2" key="1">
    <citation type="submission" date="2023-07" db="EMBL/GenBank/DDBJ databases">
        <title>Genomic Encyclopedia of Type Strains, Phase IV (KMG-IV): sequencing the most valuable type-strain genomes for metagenomic binning, comparative biology and taxonomic classification.</title>
        <authorList>
            <person name="Goeker M."/>
        </authorList>
    </citation>
    <scope>NUCLEOTIDE SEQUENCE [LARGE SCALE GENOMIC DNA]</scope>
    <source>
        <strain evidence="1 2">DSM 19013</strain>
    </source>
</reference>
<evidence type="ECO:0000313" key="1">
    <source>
        <dbReference type="EMBL" id="MDQ0446497.1"/>
    </source>
</evidence>
<dbReference type="Proteomes" id="UP001231124">
    <property type="component" value="Unassembled WGS sequence"/>
</dbReference>
<dbReference type="PROSITE" id="PS51257">
    <property type="entry name" value="PROKAR_LIPOPROTEIN"/>
    <property type="match status" value="1"/>
</dbReference>